<dbReference type="EMBL" id="ATMH01006045">
    <property type="protein sequence ID" value="EPY26854.1"/>
    <property type="molecule type" value="Genomic_DNA"/>
</dbReference>
<evidence type="ECO:0000256" key="4">
    <source>
        <dbReference type="RuleBase" id="RU003465"/>
    </source>
</evidence>
<accession>S9UDN6</accession>
<dbReference type="Pfam" id="PF00481">
    <property type="entry name" value="PP2C"/>
    <property type="match status" value="1"/>
</dbReference>
<dbReference type="InterPro" id="IPR001932">
    <property type="entry name" value="PPM-type_phosphatase-like_dom"/>
</dbReference>
<dbReference type="SMART" id="SM00332">
    <property type="entry name" value="PP2Cc"/>
    <property type="match status" value="1"/>
</dbReference>
<protein>
    <submittedName>
        <fullName evidence="6">Protein phosphatase</fullName>
    </submittedName>
</protein>
<evidence type="ECO:0000313" key="9">
    <source>
        <dbReference type="Proteomes" id="UP000015354"/>
    </source>
</evidence>
<dbReference type="InterPro" id="IPR036457">
    <property type="entry name" value="PPM-type-like_dom_sf"/>
</dbReference>
<evidence type="ECO:0000256" key="2">
    <source>
        <dbReference type="ARBA" id="ARBA00022801"/>
    </source>
</evidence>
<keyword evidence="1" id="KW-0479">Metal-binding</keyword>
<keyword evidence="9" id="KW-1185">Reference proteome</keyword>
<dbReference type="OrthoDB" id="10264738at2759"/>
<proteinExistence type="inferred from homology"/>
<evidence type="ECO:0000313" key="6">
    <source>
        <dbReference type="EMBL" id="EPY26854.1"/>
    </source>
</evidence>
<reference evidence="6 9" key="1">
    <citation type="journal article" date="2013" name="PLoS ONE">
        <title>Predicting the Proteins of Angomonas deanei, Strigomonas culicis and Their Respective Endosymbionts Reveals New Aspects of the Trypanosomatidae Family.</title>
        <authorList>
            <person name="Motta M.C."/>
            <person name="Martins A.C."/>
            <person name="de Souza S.S."/>
            <person name="Catta-Preta C.M."/>
            <person name="Silva R."/>
            <person name="Klein C.C."/>
            <person name="de Almeida L.G."/>
            <person name="de Lima Cunha O."/>
            <person name="Ciapina L.P."/>
            <person name="Brocchi M."/>
            <person name="Colabardini A.C."/>
            <person name="de Araujo Lima B."/>
            <person name="Machado C.R."/>
            <person name="de Almeida Soares C.M."/>
            <person name="Probst C.M."/>
            <person name="de Menezes C.B."/>
            <person name="Thompson C.E."/>
            <person name="Bartholomeu D.C."/>
            <person name="Gradia D.F."/>
            <person name="Pavoni D.P."/>
            <person name="Grisard E.C."/>
            <person name="Fantinatti-Garboggini F."/>
            <person name="Marchini F.K."/>
            <person name="Rodrigues-Luiz G.F."/>
            <person name="Wagner G."/>
            <person name="Goldman G.H."/>
            <person name="Fietto J.L."/>
            <person name="Elias M.C."/>
            <person name="Goldman M.H."/>
            <person name="Sagot M.F."/>
            <person name="Pereira M."/>
            <person name="Stoco P.H."/>
            <person name="de Mendonca-Neto R.P."/>
            <person name="Teixeira S.M."/>
            <person name="Maciel T.E."/>
            <person name="de Oliveira Mendes T.A."/>
            <person name="Urmenyi T.P."/>
            <person name="de Souza W."/>
            <person name="Schenkman S."/>
            <person name="de Vasconcelos A.T."/>
        </authorList>
    </citation>
    <scope>NUCLEOTIDE SEQUENCE [LARGE SCALE GENOMIC DNA]</scope>
</reference>
<dbReference type="GO" id="GO:0004722">
    <property type="term" value="F:protein serine/threonine phosphatase activity"/>
    <property type="evidence" value="ECO:0007669"/>
    <property type="project" value="InterPro"/>
</dbReference>
<sequence length="416" mass="45783">MGIPLPKPVLTQMQERYGNPIFRCGSSCVNGYRESMEDAHLVYLQPHWGYFGVFDGHVNDQCSMHLEGAWRAALDKERSAIPITDNRLKEIALQIDQEWMDSGREGGSTGTFFIALKEGQKVKLQVGNVGDSRVIACIKGECVPLTEDHKPTNEGERIRIEECGGRVENGRVDGSLAVSRAFGDRDYKTNASGGQLEQKVIALADVTHAEVTFGSDDFAILCCDGVFEGNFSNEEVVEFIKAELKVNNDLAEVAGKVCNEAIERGSRDNISCVIVRFTPGEDYSKDPHLTLVPGPFSAPRNGGFRKVYENMATKGGSTVGAVLEKRYNTLKALPAKTPEEEEELDTFGDGPAANLAVGSEARIKWFSDFFQDLCSAQAAGSQNENMERFQYLQQHVGLPISLLMSLMSEQEQQPPQ</sequence>
<organism evidence="6 9">
    <name type="scientific">Strigomonas culicis</name>
    <dbReference type="NCBI Taxonomy" id="28005"/>
    <lineage>
        <taxon>Eukaryota</taxon>
        <taxon>Discoba</taxon>
        <taxon>Euglenozoa</taxon>
        <taxon>Kinetoplastea</taxon>
        <taxon>Metakinetoplastina</taxon>
        <taxon>Trypanosomatida</taxon>
        <taxon>Trypanosomatidae</taxon>
        <taxon>Strigomonadinae</taxon>
        <taxon>Strigomonas</taxon>
    </lineage>
</organism>
<dbReference type="PROSITE" id="PS51746">
    <property type="entry name" value="PPM_2"/>
    <property type="match status" value="1"/>
</dbReference>
<dbReference type="InterPro" id="IPR015655">
    <property type="entry name" value="PP2C"/>
</dbReference>
<dbReference type="AlphaFoldDB" id="S9UDN6"/>
<reference evidence="6" key="2">
    <citation type="submission" date="2013-03" db="EMBL/GenBank/DDBJ databases">
        <authorList>
            <person name="Motta M.C.M."/>
            <person name="Martins A.C.A."/>
            <person name="Preta C.M.C.C."/>
            <person name="Silva R."/>
            <person name="de Souza S.S."/>
            <person name="Klein C.C."/>
            <person name="de Almeida L.G.P."/>
            <person name="Cunha O.L."/>
            <person name="Colabardini A.C."/>
            <person name="Lima B.A."/>
            <person name="Machado C.R."/>
            <person name="Soares C.M.A."/>
            <person name="de Menezes C.B.A."/>
            <person name="Bartolomeu D.C."/>
            <person name="Grisard E.C."/>
            <person name="Fantinatti-Garboggini F."/>
            <person name="Rodrigues-Luiz G.F."/>
            <person name="Wagner G."/>
            <person name="Goldman G.H."/>
            <person name="Fietto J.L.R."/>
            <person name="Ciapina L.P."/>
            <person name="Brocchi M."/>
            <person name="Elias M.C."/>
            <person name="Goldman M.H.S."/>
            <person name="Sagot M.-F."/>
            <person name="Pereira M."/>
            <person name="Stoco P.H."/>
            <person name="Teixeira S.M.R."/>
            <person name="de Mendonca-Neto R.P."/>
            <person name="Maciel T.E.F."/>
            <person name="Mendes T.A.O."/>
            <person name="Urmenyi T.P."/>
            <person name="Teixeira M.M.G."/>
            <person name="de Camargo E.F.P."/>
            <person name="de Sousa W."/>
            <person name="Schenkman S."/>
            <person name="de Vasconcelos A.T.R."/>
        </authorList>
    </citation>
    <scope>NUCLEOTIDE SEQUENCE</scope>
</reference>
<dbReference type="Gene3D" id="3.60.40.10">
    <property type="entry name" value="PPM-type phosphatase domain"/>
    <property type="match status" value="1"/>
</dbReference>
<dbReference type="InterPro" id="IPR000222">
    <property type="entry name" value="PP2C_BS"/>
</dbReference>
<dbReference type="SUPFAM" id="SSF81606">
    <property type="entry name" value="PP2C-like"/>
    <property type="match status" value="1"/>
</dbReference>
<name>S9UDN6_9TRYP</name>
<keyword evidence="3 4" id="KW-0904">Protein phosphatase</keyword>
<evidence type="ECO:0000256" key="1">
    <source>
        <dbReference type="ARBA" id="ARBA00022723"/>
    </source>
</evidence>
<evidence type="ECO:0000259" key="5">
    <source>
        <dbReference type="PROSITE" id="PS51746"/>
    </source>
</evidence>
<dbReference type="GO" id="GO:0046872">
    <property type="term" value="F:metal ion binding"/>
    <property type="evidence" value="ECO:0007669"/>
    <property type="project" value="UniProtKB-KW"/>
</dbReference>
<evidence type="ECO:0000313" key="7">
    <source>
        <dbReference type="EMBL" id="EPY31030.1"/>
    </source>
</evidence>
<evidence type="ECO:0000256" key="3">
    <source>
        <dbReference type="ARBA" id="ARBA00022912"/>
    </source>
</evidence>
<dbReference type="FunFam" id="3.60.40.10:FF:000073">
    <property type="entry name" value="Putative phosphatase 2C"/>
    <property type="match status" value="1"/>
</dbReference>
<dbReference type="CDD" id="cd00143">
    <property type="entry name" value="PP2Cc"/>
    <property type="match status" value="1"/>
</dbReference>
<evidence type="ECO:0000313" key="8">
    <source>
        <dbReference type="EMBL" id="EPY31942.1"/>
    </source>
</evidence>
<comment type="similarity">
    <text evidence="4">Belongs to the PP2C family.</text>
</comment>
<dbReference type="PROSITE" id="PS01032">
    <property type="entry name" value="PPM_1"/>
    <property type="match status" value="1"/>
</dbReference>
<dbReference type="EMBL" id="ATMH01003673">
    <property type="protein sequence ID" value="EPY31030.1"/>
    <property type="molecule type" value="Genomic_DNA"/>
</dbReference>
<dbReference type="EMBL" id="ATMH01003081">
    <property type="protein sequence ID" value="EPY31942.1"/>
    <property type="molecule type" value="Genomic_DNA"/>
</dbReference>
<keyword evidence="2 4" id="KW-0378">Hydrolase</keyword>
<dbReference type="PANTHER" id="PTHR47992">
    <property type="entry name" value="PROTEIN PHOSPHATASE"/>
    <property type="match status" value="1"/>
</dbReference>
<comment type="caution">
    <text evidence="6">The sequence shown here is derived from an EMBL/GenBank/DDBJ whole genome shotgun (WGS) entry which is preliminary data.</text>
</comment>
<gene>
    <name evidence="8" type="ORF">STCU_03081</name>
    <name evidence="7" type="ORF">STCU_03673</name>
    <name evidence="6" type="ORF">STCU_06045</name>
</gene>
<dbReference type="Proteomes" id="UP000015354">
    <property type="component" value="Unassembled WGS sequence"/>
</dbReference>
<feature type="domain" description="PPM-type phosphatase" evidence="5">
    <location>
        <begin position="23"/>
        <end position="277"/>
    </location>
</feature>